<sequence>MSEDRTDQPERLRVDVPYHPVGYELDNVGRAQVPSDLVAGPNEAGVKTEWDASSLDSAIRWLDAHATYLNRLRHEMTDLQDMMGGAAAAGEGGRGPLGGFVWANRLAAQHKSVYDGMEQGIHSLATNLEEAVAALRQVKENYETAEEVNRMTAIDMQKIFADVARGAQSQ</sequence>
<comment type="caution">
    <text evidence="2">The sequence shown here is derived from an EMBL/GenBank/DDBJ whole genome shotgun (WGS) entry which is preliminary data.</text>
</comment>
<keyword evidence="1" id="KW-0175">Coiled coil</keyword>
<dbReference type="EMBL" id="RBKT01000001">
    <property type="protein sequence ID" value="RKR89920.1"/>
    <property type="molecule type" value="Genomic_DNA"/>
</dbReference>
<gene>
    <name evidence="2" type="ORF">BDK92_4280</name>
</gene>
<evidence type="ECO:0000256" key="1">
    <source>
        <dbReference type="SAM" id="Coils"/>
    </source>
</evidence>
<keyword evidence="3" id="KW-1185">Reference proteome</keyword>
<feature type="coiled-coil region" evidence="1">
    <location>
        <begin position="121"/>
        <end position="148"/>
    </location>
</feature>
<evidence type="ECO:0000313" key="2">
    <source>
        <dbReference type="EMBL" id="RKR89920.1"/>
    </source>
</evidence>
<evidence type="ECO:0000313" key="3">
    <source>
        <dbReference type="Proteomes" id="UP000277671"/>
    </source>
</evidence>
<reference evidence="2 3" key="1">
    <citation type="submission" date="2018-10" db="EMBL/GenBank/DDBJ databases">
        <title>Sequencing the genomes of 1000 actinobacteria strains.</title>
        <authorList>
            <person name="Klenk H.-P."/>
        </authorList>
    </citation>
    <scope>NUCLEOTIDE SEQUENCE [LARGE SCALE GENOMIC DNA]</scope>
    <source>
        <strain evidence="2 3">DSM 45175</strain>
    </source>
</reference>
<dbReference type="RefSeq" id="WP_121158297.1">
    <property type="nucleotide sequence ID" value="NZ_RBKT01000001.1"/>
</dbReference>
<proteinExistence type="predicted"/>
<accession>A0A495JLI8</accession>
<protein>
    <submittedName>
        <fullName evidence="2">Uncharacterized protein</fullName>
    </submittedName>
</protein>
<organism evidence="2 3">
    <name type="scientific">Micromonospora pisi</name>
    <dbReference type="NCBI Taxonomy" id="589240"/>
    <lineage>
        <taxon>Bacteria</taxon>
        <taxon>Bacillati</taxon>
        <taxon>Actinomycetota</taxon>
        <taxon>Actinomycetes</taxon>
        <taxon>Micromonosporales</taxon>
        <taxon>Micromonosporaceae</taxon>
        <taxon>Micromonospora</taxon>
    </lineage>
</organism>
<name>A0A495JLI8_9ACTN</name>
<dbReference type="Proteomes" id="UP000277671">
    <property type="component" value="Unassembled WGS sequence"/>
</dbReference>
<dbReference type="AlphaFoldDB" id="A0A495JLI8"/>
<dbReference type="OrthoDB" id="3381842at2"/>